<reference evidence="7" key="1">
    <citation type="submission" date="2019-12" db="EMBL/GenBank/DDBJ databases">
        <title>Genome sequencing and annotation of Brassica cretica.</title>
        <authorList>
            <person name="Studholme D.J."/>
            <person name="Sarris P."/>
        </authorList>
    </citation>
    <scope>NUCLEOTIDE SEQUENCE</scope>
    <source>
        <strain evidence="7">PFS-109/04</strain>
        <tissue evidence="7">Leaf</tissue>
    </source>
</reference>
<dbReference type="InterPro" id="IPR004332">
    <property type="entry name" value="Transposase_MuDR"/>
</dbReference>
<evidence type="ECO:0000313" key="8">
    <source>
        <dbReference type="Proteomes" id="UP000712600"/>
    </source>
</evidence>
<dbReference type="SMART" id="SM00575">
    <property type="entry name" value="ZnF_PMZ"/>
    <property type="match status" value="1"/>
</dbReference>
<keyword evidence="1" id="KW-0479">Metal-binding</keyword>
<protein>
    <recommendedName>
        <fullName evidence="6">SWIM-type domain-containing protein</fullName>
    </recommendedName>
</protein>
<keyword evidence="2 4" id="KW-0863">Zinc-finger</keyword>
<evidence type="ECO:0000256" key="4">
    <source>
        <dbReference type="PROSITE-ProRule" id="PRU00325"/>
    </source>
</evidence>
<accession>A0A8S9RDJ4</accession>
<keyword evidence="3" id="KW-0862">Zinc</keyword>
<feature type="compositionally biased region" description="Acidic residues" evidence="5">
    <location>
        <begin position="228"/>
        <end position="237"/>
    </location>
</feature>
<sequence>MRNVDSILMPHKQENDDVTGRIGSSEGWFVLCVFGEGNGRRVDQEWDFMTDPEDYGYRVLVSKSASFEALDQLVRRRYSLGLRTPVVVSYRLPSWLLVPQGNKTPPLTITDTAQLSMVLNVRTWLDELAVLVTIGAKGVAEYQFLCRTNFTIGATSYVFDESATDNSRAAYESLVFGDRGAQTERVMNAIFPEEGMLLFHRISLKTSFADNFLVNRNRRTPPPREIIELDDDDDEMGDGTQPTLPTGVGAAANAPTRNSAQAEAPPIFWDVWMNVVDYTTRRDSPLPSEARVDNGMMFWEGLANEEVALEGETNVVLEAENLNVGGSSTGSTDLILTNGRHQVKLPTNVLVGNKESPMIPEPSRELVAAHELVLASTAGAGSMGNVSDATLPSMMKLAMCCTVKEGGTSRAVNRAAETSSEGSTTDEDIGDYGNEVAVGMMFRNRDAFKQHMALYAISRKFQYMSRKSEPGLMVLECCGDDCPWRVYAVKLKEADVFEIRKVVTDHLCNMDERGGYQTQATSSVIGELMRTQKNCGTLTPKVSGIVTDNFELTGGYLVTMIAEDEYEVRKKNGAGFHVDLVNKTCSCGEFQMLCIPCSHAIASAIKGNIGVDSLVSPAYTIEELRSAYAGRVLPVPDFTGLSDFVTDFGEIGDYGNEISVGMMFRNRDEFKQHMAVYAISNKFRYRSRKSEPGLMVLNCCGDSCPWRVYAVKLKEADVFEIRKVVSEHLCSVDECGGYQTQATSSVIGELMRSIVTKNFELTGGYVVTNIAEDEHEVLNKNGAGFHVHLVNKTCSCSFMSSCDKATTRAAEKATVLFEEGVNYETHAEEDIVQPMQGFRTQQSHLQGSNIIKYRKHYGGVFTARDQL</sequence>
<feature type="region of interest" description="Disordered" evidence="5">
    <location>
        <begin position="411"/>
        <end position="430"/>
    </location>
</feature>
<dbReference type="InterPro" id="IPR006564">
    <property type="entry name" value="Znf_PMZ"/>
</dbReference>
<evidence type="ECO:0000256" key="5">
    <source>
        <dbReference type="SAM" id="MobiDB-lite"/>
    </source>
</evidence>
<evidence type="ECO:0000313" key="7">
    <source>
        <dbReference type="EMBL" id="KAF3570777.1"/>
    </source>
</evidence>
<dbReference type="AlphaFoldDB" id="A0A8S9RDJ4"/>
<proteinExistence type="predicted"/>
<dbReference type="InterPro" id="IPR007527">
    <property type="entry name" value="Znf_SWIM"/>
</dbReference>
<gene>
    <name evidence="7" type="ORF">F2Q69_00062535</name>
</gene>
<feature type="domain" description="SWIM-type" evidence="6">
    <location>
        <begin position="576"/>
        <end position="608"/>
    </location>
</feature>
<dbReference type="Pfam" id="PF04434">
    <property type="entry name" value="SWIM"/>
    <property type="match status" value="1"/>
</dbReference>
<feature type="region of interest" description="Disordered" evidence="5">
    <location>
        <begin position="220"/>
        <end position="242"/>
    </location>
</feature>
<dbReference type="EMBL" id="QGKX02000095">
    <property type="protein sequence ID" value="KAF3570777.1"/>
    <property type="molecule type" value="Genomic_DNA"/>
</dbReference>
<evidence type="ECO:0000256" key="2">
    <source>
        <dbReference type="ARBA" id="ARBA00022771"/>
    </source>
</evidence>
<comment type="caution">
    <text evidence="7">The sequence shown here is derived from an EMBL/GenBank/DDBJ whole genome shotgun (WGS) entry which is preliminary data.</text>
</comment>
<dbReference type="PANTHER" id="PTHR31973">
    <property type="entry name" value="POLYPROTEIN, PUTATIVE-RELATED"/>
    <property type="match status" value="1"/>
</dbReference>
<dbReference type="PANTHER" id="PTHR31973:SF113">
    <property type="entry name" value="PROTEIN FAR1-RELATED SEQUENCE 5-LIKE"/>
    <property type="match status" value="1"/>
</dbReference>
<organism evidence="7 8">
    <name type="scientific">Brassica cretica</name>
    <name type="common">Mustard</name>
    <dbReference type="NCBI Taxonomy" id="69181"/>
    <lineage>
        <taxon>Eukaryota</taxon>
        <taxon>Viridiplantae</taxon>
        <taxon>Streptophyta</taxon>
        <taxon>Embryophyta</taxon>
        <taxon>Tracheophyta</taxon>
        <taxon>Spermatophyta</taxon>
        <taxon>Magnoliopsida</taxon>
        <taxon>eudicotyledons</taxon>
        <taxon>Gunneridae</taxon>
        <taxon>Pentapetalae</taxon>
        <taxon>rosids</taxon>
        <taxon>malvids</taxon>
        <taxon>Brassicales</taxon>
        <taxon>Brassicaceae</taxon>
        <taxon>Brassiceae</taxon>
        <taxon>Brassica</taxon>
    </lineage>
</organism>
<evidence type="ECO:0000256" key="1">
    <source>
        <dbReference type="ARBA" id="ARBA00022723"/>
    </source>
</evidence>
<dbReference type="PROSITE" id="PS50966">
    <property type="entry name" value="ZF_SWIM"/>
    <property type="match status" value="1"/>
</dbReference>
<dbReference type="Pfam" id="PF03108">
    <property type="entry name" value="DBD_Tnp_Mut"/>
    <property type="match status" value="2"/>
</dbReference>
<name>A0A8S9RDJ4_BRACR</name>
<evidence type="ECO:0000256" key="3">
    <source>
        <dbReference type="ARBA" id="ARBA00022833"/>
    </source>
</evidence>
<dbReference type="GO" id="GO:0008270">
    <property type="term" value="F:zinc ion binding"/>
    <property type="evidence" value="ECO:0007669"/>
    <property type="project" value="UniProtKB-KW"/>
</dbReference>
<dbReference type="Proteomes" id="UP000712600">
    <property type="component" value="Unassembled WGS sequence"/>
</dbReference>
<evidence type="ECO:0000259" key="6">
    <source>
        <dbReference type="PROSITE" id="PS50966"/>
    </source>
</evidence>